<evidence type="ECO:0000313" key="2">
    <source>
        <dbReference type="EMBL" id="KON87431.1"/>
    </source>
</evidence>
<dbReference type="InterPro" id="IPR001448">
    <property type="entry name" value="SASP_alpha/beta-type"/>
</dbReference>
<accession>A0A0M0GDC8</accession>
<dbReference type="OrthoDB" id="2627848at2"/>
<dbReference type="PATRIC" id="fig|1459.3.peg.2526"/>
<gene>
    <name evidence="2" type="ORF">AF332_11735</name>
</gene>
<name>A0A0M0GDC8_SPOGL</name>
<dbReference type="GO" id="GO:0003690">
    <property type="term" value="F:double-stranded DNA binding"/>
    <property type="evidence" value="ECO:0007669"/>
    <property type="project" value="InterPro"/>
</dbReference>
<dbReference type="EMBL" id="LGUF01000007">
    <property type="protein sequence ID" value="KON87431.1"/>
    <property type="molecule type" value="Genomic_DNA"/>
</dbReference>
<evidence type="ECO:0008006" key="4">
    <source>
        <dbReference type="Google" id="ProtNLM"/>
    </source>
</evidence>
<proteinExistence type="predicted"/>
<protein>
    <recommendedName>
        <fullName evidence="4">Spore protein</fullName>
    </recommendedName>
</protein>
<evidence type="ECO:0000256" key="1">
    <source>
        <dbReference type="ARBA" id="ARBA00003863"/>
    </source>
</evidence>
<dbReference type="PANTHER" id="PTHR36107:SF1">
    <property type="entry name" value="SMALL, ACID-SOLUBLE SPORE PROTEIN A"/>
    <property type="match status" value="1"/>
</dbReference>
<comment type="function">
    <text evidence="1">SASP are bound to spore DNA. They are double-stranded DNA-binding proteins that cause DNA to change to an a-like conformation. They protect the DNA backbone from chemical and enzymatic cleavage and are thus involved in dormant spore's high resistance to UV light.</text>
</comment>
<organism evidence="2 3">
    <name type="scientific">Sporosarcina globispora</name>
    <name type="common">Bacillus globisporus</name>
    <dbReference type="NCBI Taxonomy" id="1459"/>
    <lineage>
        <taxon>Bacteria</taxon>
        <taxon>Bacillati</taxon>
        <taxon>Bacillota</taxon>
        <taxon>Bacilli</taxon>
        <taxon>Bacillales</taxon>
        <taxon>Caryophanaceae</taxon>
        <taxon>Sporosarcina</taxon>
    </lineage>
</organism>
<dbReference type="Gene3D" id="6.10.10.80">
    <property type="entry name" value="Small, acid-soluble spore protein, alpha/beta type-like"/>
    <property type="match status" value="1"/>
</dbReference>
<dbReference type="InterPro" id="IPR050847">
    <property type="entry name" value="SASP_DNA-binding"/>
</dbReference>
<dbReference type="InterPro" id="IPR038300">
    <property type="entry name" value="SASP_sf_alpha/beta"/>
</dbReference>
<keyword evidence="3" id="KW-1185">Reference proteome</keyword>
<dbReference type="GO" id="GO:0006265">
    <property type="term" value="P:DNA topological change"/>
    <property type="evidence" value="ECO:0007669"/>
    <property type="project" value="InterPro"/>
</dbReference>
<sequence length="79" mass="8681">MMNQTTIEMALEQLKRVTAAEMGIELGSDTTARMNGAVGGKITQKLIELGKQQLVEMSQEQVVNPVLINQTVNNQSQLH</sequence>
<reference evidence="3" key="1">
    <citation type="submission" date="2015-07" db="EMBL/GenBank/DDBJ databases">
        <title>Fjat-10036 dsm4.</title>
        <authorList>
            <person name="Liu B."/>
            <person name="Wang J."/>
            <person name="Zhu Y."/>
            <person name="Liu G."/>
            <person name="Chen Q."/>
            <person name="Chen Z."/>
            <person name="Lan J."/>
            <person name="Che J."/>
            <person name="Ge C."/>
            <person name="Shi H."/>
            <person name="Pan Z."/>
            <person name="Liu X."/>
        </authorList>
    </citation>
    <scope>NUCLEOTIDE SEQUENCE [LARGE SCALE GENOMIC DNA]</scope>
    <source>
        <strain evidence="3">DSM 4</strain>
    </source>
</reference>
<dbReference type="AlphaFoldDB" id="A0A0M0GDC8"/>
<evidence type="ECO:0000313" key="3">
    <source>
        <dbReference type="Proteomes" id="UP000037109"/>
    </source>
</evidence>
<dbReference type="PANTHER" id="PTHR36107">
    <property type="entry name" value="SMALL, ACID-SOLUBLE SPORE PROTEIN A"/>
    <property type="match status" value="1"/>
</dbReference>
<comment type="caution">
    <text evidence="2">The sequence shown here is derived from an EMBL/GenBank/DDBJ whole genome shotgun (WGS) entry which is preliminary data.</text>
</comment>
<dbReference type="Pfam" id="PF00269">
    <property type="entry name" value="SASP"/>
    <property type="match status" value="1"/>
</dbReference>
<dbReference type="Proteomes" id="UP000037109">
    <property type="component" value="Unassembled WGS sequence"/>
</dbReference>
<dbReference type="STRING" id="1459.AF332_11735"/>
<dbReference type="RefSeq" id="WP_053434783.1">
    <property type="nucleotide sequence ID" value="NZ_LGUF01000007.1"/>
</dbReference>